<keyword evidence="1" id="KW-1133">Transmembrane helix</keyword>
<evidence type="ECO:0000259" key="2">
    <source>
        <dbReference type="Pfam" id="PF01757"/>
    </source>
</evidence>
<gene>
    <name evidence="3" type="ORF">ROA7745_01957</name>
</gene>
<dbReference type="RefSeq" id="WP_176237670.1">
    <property type="nucleotide sequence ID" value="NZ_FWXB01000006.1"/>
</dbReference>
<organism evidence="3 4">
    <name type="scientific">Roseovarius aestuarii</name>
    <dbReference type="NCBI Taxonomy" id="475083"/>
    <lineage>
        <taxon>Bacteria</taxon>
        <taxon>Pseudomonadati</taxon>
        <taxon>Pseudomonadota</taxon>
        <taxon>Alphaproteobacteria</taxon>
        <taxon>Rhodobacterales</taxon>
        <taxon>Roseobacteraceae</taxon>
        <taxon>Roseovarius</taxon>
    </lineage>
</organism>
<reference evidence="3 4" key="1">
    <citation type="submission" date="2017-03" db="EMBL/GenBank/DDBJ databases">
        <authorList>
            <person name="Afonso C.L."/>
            <person name="Miller P.J."/>
            <person name="Scott M.A."/>
            <person name="Spackman E."/>
            <person name="Goraichik I."/>
            <person name="Dimitrov K.M."/>
            <person name="Suarez D.L."/>
            <person name="Swayne D.E."/>
        </authorList>
    </citation>
    <scope>NUCLEOTIDE SEQUENCE [LARGE SCALE GENOMIC DNA]</scope>
    <source>
        <strain evidence="3 4">CECT 7745</strain>
    </source>
</reference>
<dbReference type="InterPro" id="IPR050879">
    <property type="entry name" value="Acyltransferase_3"/>
</dbReference>
<accession>A0A1X7BRC0</accession>
<dbReference type="GO" id="GO:0000271">
    <property type="term" value="P:polysaccharide biosynthetic process"/>
    <property type="evidence" value="ECO:0007669"/>
    <property type="project" value="TreeGrafter"/>
</dbReference>
<feature type="transmembrane region" description="Helical" evidence="1">
    <location>
        <begin position="277"/>
        <end position="301"/>
    </location>
</feature>
<feature type="transmembrane region" description="Helical" evidence="1">
    <location>
        <begin position="142"/>
        <end position="163"/>
    </location>
</feature>
<dbReference type="InterPro" id="IPR002656">
    <property type="entry name" value="Acyl_transf_3_dom"/>
</dbReference>
<feature type="transmembrane region" description="Helical" evidence="1">
    <location>
        <begin position="195"/>
        <end position="212"/>
    </location>
</feature>
<sequence>MLLRHYGDTDFITGLRAIAALMVVAVHTRAFDGFGWIGEIASDNGKYGVQIFFVISGYTIAATYLKAGSFAPYFIRRLMRIAPLYYLAVLVFFTLIVSGVMGAPYFMQLYDSKPDGYNLFMHLSFLSAWDARVANSLIGVEWTIPVEIFWYAALPCLLAYRLTPRSFAKVFFLLLLLSGASRAIGELWLPKHAAHFMPITYGAYFFLGAWCHHIRDSRLSDASFAWRKWLLAGYLIFAMALITDTGFSAALMAVATAMIIVSYRVRAGRVQLLRSKGFVLIGSISYSIYLWHLLVVFLFVMVLGNTYTEWSGLVKFATVSTATILLSIVTYLVVERPTNLLGRHLSQRFEAGQPGRA</sequence>
<keyword evidence="3" id="KW-0808">Transferase</keyword>
<feature type="transmembrane region" description="Helical" evidence="1">
    <location>
        <begin position="224"/>
        <end position="242"/>
    </location>
</feature>
<feature type="transmembrane region" description="Helical" evidence="1">
    <location>
        <begin position="170"/>
        <end position="189"/>
    </location>
</feature>
<dbReference type="GO" id="GO:0016020">
    <property type="term" value="C:membrane"/>
    <property type="evidence" value="ECO:0007669"/>
    <property type="project" value="TreeGrafter"/>
</dbReference>
<proteinExistence type="predicted"/>
<feature type="transmembrane region" description="Helical" evidence="1">
    <location>
        <begin position="313"/>
        <end position="334"/>
    </location>
</feature>
<dbReference type="PANTHER" id="PTHR23028">
    <property type="entry name" value="ACETYLTRANSFERASE"/>
    <property type="match status" value="1"/>
</dbReference>
<dbReference type="Pfam" id="PF01757">
    <property type="entry name" value="Acyl_transf_3"/>
    <property type="match status" value="1"/>
</dbReference>
<dbReference type="GO" id="GO:0016747">
    <property type="term" value="F:acyltransferase activity, transferring groups other than amino-acyl groups"/>
    <property type="evidence" value="ECO:0007669"/>
    <property type="project" value="InterPro"/>
</dbReference>
<feature type="domain" description="Acyltransferase 3" evidence="2">
    <location>
        <begin position="11"/>
        <end position="331"/>
    </location>
</feature>
<keyword evidence="4" id="KW-1185">Reference proteome</keyword>
<keyword evidence="1" id="KW-0472">Membrane</keyword>
<protein>
    <submittedName>
        <fullName evidence="3">Acyltransferase family protein</fullName>
    </submittedName>
</protein>
<dbReference type="AlphaFoldDB" id="A0A1X7BRC0"/>
<dbReference type="Proteomes" id="UP000193224">
    <property type="component" value="Unassembled WGS sequence"/>
</dbReference>
<evidence type="ECO:0000313" key="3">
    <source>
        <dbReference type="EMBL" id="SMC12134.1"/>
    </source>
</evidence>
<keyword evidence="3" id="KW-0012">Acyltransferase</keyword>
<dbReference type="PANTHER" id="PTHR23028:SF53">
    <property type="entry name" value="ACYL_TRANSF_3 DOMAIN-CONTAINING PROTEIN"/>
    <property type="match status" value="1"/>
</dbReference>
<feature type="transmembrane region" description="Helical" evidence="1">
    <location>
        <begin position="51"/>
        <end position="75"/>
    </location>
</feature>
<evidence type="ECO:0000313" key="4">
    <source>
        <dbReference type="Proteomes" id="UP000193224"/>
    </source>
</evidence>
<evidence type="ECO:0000256" key="1">
    <source>
        <dbReference type="SAM" id="Phobius"/>
    </source>
</evidence>
<dbReference type="EMBL" id="FWXB01000006">
    <property type="protein sequence ID" value="SMC12134.1"/>
    <property type="molecule type" value="Genomic_DNA"/>
</dbReference>
<feature type="transmembrane region" description="Helical" evidence="1">
    <location>
        <begin position="12"/>
        <end position="31"/>
    </location>
</feature>
<name>A0A1X7BRC0_9RHOB</name>
<keyword evidence="1" id="KW-0812">Transmembrane</keyword>
<feature type="transmembrane region" description="Helical" evidence="1">
    <location>
        <begin position="84"/>
        <end position="107"/>
    </location>
</feature>